<evidence type="ECO:0000313" key="4">
    <source>
        <dbReference type="EMBL" id="CAL1135091.1"/>
    </source>
</evidence>
<feature type="signal peptide" evidence="2">
    <location>
        <begin position="1"/>
        <end position="19"/>
    </location>
</feature>
<feature type="compositionally biased region" description="Low complexity" evidence="1">
    <location>
        <begin position="133"/>
        <end position="142"/>
    </location>
</feature>
<reference evidence="4" key="2">
    <citation type="submission" date="2024-04" db="EMBL/GenBank/DDBJ databases">
        <authorList>
            <person name="Chen Y."/>
            <person name="Shah S."/>
            <person name="Dougan E. K."/>
            <person name="Thang M."/>
            <person name="Chan C."/>
        </authorList>
    </citation>
    <scope>NUCLEOTIDE SEQUENCE [LARGE SCALE GENOMIC DNA]</scope>
</reference>
<proteinExistence type="predicted"/>
<dbReference type="EMBL" id="CAMXCT020000657">
    <property type="protein sequence ID" value="CAL1135091.1"/>
    <property type="molecule type" value="Genomic_DNA"/>
</dbReference>
<dbReference type="AlphaFoldDB" id="A0A9P1C0P8"/>
<evidence type="ECO:0000256" key="2">
    <source>
        <dbReference type="SAM" id="SignalP"/>
    </source>
</evidence>
<keyword evidence="2" id="KW-0732">Signal</keyword>
<sequence length="900" mass="98907">MVTTAFFAPLIGAWKGAAAVKIVKTAMVTAAAGHLLPHGESVEEEGDEMEETVEAAEFAKENGAVSGGPQFWRSFQKRSQSHPKPSPESASATNAEAVLKAVAAAAAVASVTSRMVESRCQELRCRPKQRNDAGAAGAAARVGAERRKPWRSCGDPFPNPSGVKGERVLVVHAQCKSEKVCTNGLRHNSTYGTYRAEWPEAWAQPTRCFQEVPPQPQLNRWEALEVENPFDPRLGTKDVDAWGREVRPQWPSTCKCRANSSGNGRFCASYREGGKTCTDQRSFQQTAAMRLKVQALELEYQELRKQINQQPYPHQQRQDKTARPNQQELRCEGSCGSRCATKARSRSACGAGSQCQNQGRSLGTARQERGVREVLPGNNPQLLVQGAARQTVETSTRYITPQVPAVEQRTFRTHGQQLLPGGVGQQEYDWAHQVGPVSYQDPQKAHPEYPPAAPAVAPVSPGMPDLTQMPRAVCPTPYALGSVCGRGERELPGWRSCKDSNEILGTCSEIITSTARYIFDVVKSRDVNRQGPLKILSAADGCADDSIQEAQARYVPTSVMLAHAFAASTGGWSDYRTKIRVYGGDVRNAIMPFWQPQAFPWQLPIYLEHRFIALDNTKDFAAQLYNGQCEAGQLFDVVLLRQGLCFCDDPSKVATSWPLEVTLCCKSCINCRAMLPPESLPQDLATVRRTAICGVYRLEPFLCENRPAYRLGRCVLRWCPDRLEWAVLDDADGGAWAYARGDLGHPILSRGPWTVWDGQNHIADASFACNLVQETASPPWHLMPQQRMVCAGVAGDSESVIRLLCRVAAILDASKPDSFGLLHGAWTNGTQVEVEQLHRQLTEAVQMYNDRRAAAGGFPAHAACVLWRTAATQYWLQCDGIMLFQPGSCADPYRAYGAVA</sequence>
<reference evidence="3" key="1">
    <citation type="submission" date="2022-10" db="EMBL/GenBank/DDBJ databases">
        <authorList>
            <person name="Chen Y."/>
            <person name="Dougan E. K."/>
            <person name="Chan C."/>
            <person name="Rhodes N."/>
            <person name="Thang M."/>
        </authorList>
    </citation>
    <scope>NUCLEOTIDE SEQUENCE</scope>
</reference>
<evidence type="ECO:0000313" key="5">
    <source>
        <dbReference type="Proteomes" id="UP001152797"/>
    </source>
</evidence>
<accession>A0A9P1C0P8</accession>
<dbReference type="Proteomes" id="UP001152797">
    <property type="component" value="Unassembled WGS sequence"/>
</dbReference>
<dbReference type="OrthoDB" id="414411at2759"/>
<evidence type="ECO:0000313" key="3">
    <source>
        <dbReference type="EMBL" id="CAI3981716.1"/>
    </source>
</evidence>
<protein>
    <submittedName>
        <fullName evidence="3">Uncharacterized protein</fullName>
    </submittedName>
</protein>
<keyword evidence="5" id="KW-1185">Reference proteome</keyword>
<organism evidence="3">
    <name type="scientific">Cladocopium goreaui</name>
    <dbReference type="NCBI Taxonomy" id="2562237"/>
    <lineage>
        <taxon>Eukaryota</taxon>
        <taxon>Sar</taxon>
        <taxon>Alveolata</taxon>
        <taxon>Dinophyceae</taxon>
        <taxon>Suessiales</taxon>
        <taxon>Symbiodiniaceae</taxon>
        <taxon>Cladocopium</taxon>
    </lineage>
</organism>
<feature type="chain" id="PRO_5043269990" evidence="2">
    <location>
        <begin position="20"/>
        <end position="900"/>
    </location>
</feature>
<gene>
    <name evidence="3" type="ORF">C1SCF055_LOCUS9480</name>
</gene>
<dbReference type="EMBL" id="CAMXCT030000657">
    <property type="protein sequence ID" value="CAL4769028.1"/>
    <property type="molecule type" value="Genomic_DNA"/>
</dbReference>
<feature type="region of interest" description="Disordered" evidence="1">
    <location>
        <begin position="131"/>
        <end position="158"/>
    </location>
</feature>
<comment type="caution">
    <text evidence="3">The sequence shown here is derived from an EMBL/GenBank/DDBJ whole genome shotgun (WGS) entry which is preliminary data.</text>
</comment>
<name>A0A9P1C0P8_9DINO</name>
<evidence type="ECO:0000256" key="1">
    <source>
        <dbReference type="SAM" id="MobiDB-lite"/>
    </source>
</evidence>
<dbReference type="EMBL" id="CAMXCT010000657">
    <property type="protein sequence ID" value="CAI3981716.1"/>
    <property type="molecule type" value="Genomic_DNA"/>
</dbReference>